<evidence type="ECO:0000313" key="2">
    <source>
        <dbReference type="Proteomes" id="UP001320706"/>
    </source>
</evidence>
<proteinExistence type="predicted"/>
<dbReference type="EMBL" id="JAMKPW020000004">
    <property type="protein sequence ID" value="KAK8219391.1"/>
    <property type="molecule type" value="Genomic_DNA"/>
</dbReference>
<gene>
    <name evidence="1" type="primary">NUD1</name>
    <name evidence="1" type="ORF">M8818_001126</name>
</gene>
<organism evidence="1 2">
    <name type="scientific">Zalaria obscura</name>
    <dbReference type="NCBI Taxonomy" id="2024903"/>
    <lineage>
        <taxon>Eukaryota</taxon>
        <taxon>Fungi</taxon>
        <taxon>Dikarya</taxon>
        <taxon>Ascomycota</taxon>
        <taxon>Pezizomycotina</taxon>
        <taxon>Dothideomycetes</taxon>
        <taxon>Dothideomycetidae</taxon>
        <taxon>Dothideales</taxon>
        <taxon>Zalariaceae</taxon>
        <taxon>Zalaria</taxon>
    </lineage>
</organism>
<sequence length="1874" mass="207252">MPGAVAPWLADLEEDWIEPTANAPSVHKTSASHDANSLTSARSRIPRRSSGAYSSASGGGGSLQRRRQPLSQLSSSVGNSLRDGRESTKAGSTGSGSVASAGSVMHYDSVARPKSASPHKQETLEWKRRLVKGDVGYGDQTDLFGPSGLENIFQSPARPQTGKGESSPLPRRRFLEQNAMPSSPPPWPSSEGPRKPADSGEMAAQEGGAQETDSELQEASGQSTWEDQSNLLSAYARESEQSVLLEQSIADNDGSLYPSDSASTTEAAAPAKPFANASNRAHHGHRKTSGQSDSLNEDFSPVYISKHTTVNGDIGYAALESHIVRQMQAMDLQSPAPLHRKHTQPTDESSLPLQNWQASEGSIENSIPSMPEVSLPENLPTGTPPITRLGSFVNVNRGGLSNYGSFKTRPLSPSQSEHLSLAGTQKHTPRTIDAQQSIPSQHASAHTGSGSTTPPPAPTTPVVRPSSPLLSPPKTRPSASPLKLFANYDTFTNNRLLRRMSQLEDADVTEASQEQGREYESHDNNEAAMGHNPVDEVTTLSELRSRQPSKLSNFGEGELDERDFSADFSFSTGVDLRLQEPSSDGSPPPQAVPPGSRTPFRFHVEDLEEREESSNLKRKLSKRSTLRSRISAEQSTPPFDRSESVKRSETASPEAKLRHFAEEEFDEYGEGKRPRSSPIKAPTPKRRRTLHALEMEEDIFTYSTVAYRKEGSYQEIQHSESTQYYRRSSDNEASDVTMARRDILRPRNPTPSQTRRQQVEQEVRRATAEFMSDPPRLDAIQEQLEHSDLGEEKFDLEKQAKAVASEVAAFTLKVSKAETEGERKRSITTQDFLDEAMHIMSMIRAKGRPASGLGSVEESDAENAYGEHLHPENASPSPSPLRLSRPPSREGRAAAWRPRSQNSQDPRVVSQLRRYQENDDINLVDTSLQSLHLQEEQLVHIEEQQDDNFGLASSVNIRISGPQSERLHRRGESDASQPAQGDSFKTNLSVDSSSGRTINTSSTRRSENVATLAPETVAHLIPEEVAGMTFDREKQTWVRVKSQKRRSETSPTPASNITSDDDPFGNIPDLTVDEVKEMHRISGLQEALNARERDSIGISVHDQAADAGEYHVESETRTTSQETTITRPFTRDNAQAPPFASSSVPSRYSALASSEPQIETRATSWSNEELACMQEMRHQCAFLQQPAAHPQMVQVEQGETTMQTFDEEESLNLDDSDVEELPAPKQDHSLYRQGFPGSSSVYRGAARNVSLRRQTMERGYQSHVQDQSELSFIAELPDRRLMSLSLSVSRPSGQNHELAMPPSSPSRIGATLYLSDLPDFSMNQIDEARPSEQALAKRVAKHEMETVDDRYAMAVRTLVKTLTDVESDEPYWEDLKTLQLRNRDLDSVHGLEDFCFRVEDLDVSKNMLTHLEGVPNSIRRLNARSNALSSLTAWGHLLNLQYMDISNNELDSLDGLAGLVHLRELKADDNEISNLAGVLGFDGLLKLSLKRNNVATVDFDGCELKRLEELDLSGNALVSIRNTYSLPALKKLTLDDNALDFFSASEPTSSHSTHLQYLSLRANRLSNLDVSTYPSLRYLNVDSNALSTVQGLSHLQHLDTLSMRQQSLPPSHSITLLNHAMHARHVHLSGNCMPAFQPSRKHHSITHLELGSCGISDLPLDFGLRFPNLRALNLNFNALKDVRPLLNIADLETLDLAGNRLARLRKTVATVAKLPHLRAMDLRENPFSHGFYAPIAVSAREQQKQQQQLVHGHRTTDEDSESLSETSIQAAASRPYLLPASDDDADAAYLARLDADTKLRRKVYELLLADGCGKLERLDGRAFGMDRAKRRDETWERLVRLGVVKKSRGGKGVENGAESERTVLVNGEEIHELE</sequence>
<evidence type="ECO:0000313" key="1">
    <source>
        <dbReference type="EMBL" id="KAK8219391.1"/>
    </source>
</evidence>
<name>A0ACC3SNS7_9PEZI</name>
<accession>A0ACC3SNS7</accession>
<reference evidence="1" key="1">
    <citation type="submission" date="2024-02" db="EMBL/GenBank/DDBJ databases">
        <title>Metagenome Assembled Genome of Zalaria obscura JY119.</title>
        <authorList>
            <person name="Vighnesh L."/>
            <person name="Jagadeeshwari U."/>
            <person name="Venkata Ramana C."/>
            <person name="Sasikala C."/>
        </authorList>
    </citation>
    <scope>NUCLEOTIDE SEQUENCE</scope>
    <source>
        <strain evidence="1">JY119</strain>
    </source>
</reference>
<dbReference type="Proteomes" id="UP001320706">
    <property type="component" value="Unassembled WGS sequence"/>
</dbReference>
<keyword evidence="2" id="KW-1185">Reference proteome</keyword>
<comment type="caution">
    <text evidence="1">The sequence shown here is derived from an EMBL/GenBank/DDBJ whole genome shotgun (WGS) entry which is preliminary data.</text>
</comment>
<protein>
    <submittedName>
        <fullName evidence="1">Protein nud1</fullName>
    </submittedName>
</protein>